<name>A0A4Q9Q1U6_9APHY</name>
<dbReference type="SUPFAM" id="SSF81383">
    <property type="entry name" value="F-box domain"/>
    <property type="match status" value="1"/>
</dbReference>
<dbReference type="AlphaFoldDB" id="A0A4Q9Q1U6"/>
<feature type="domain" description="F-box" evidence="1">
    <location>
        <begin position="28"/>
        <end position="93"/>
    </location>
</feature>
<dbReference type="Proteomes" id="UP000292082">
    <property type="component" value="Unassembled WGS sequence"/>
</dbReference>
<evidence type="ECO:0000259" key="1">
    <source>
        <dbReference type="Pfam" id="PF12937"/>
    </source>
</evidence>
<gene>
    <name evidence="2" type="ORF">BD310DRAFT_874787</name>
</gene>
<sequence>MSAHRSVRSALHKGFAVVGGLANASVPINRMPPEIVTHIFHLSPSRSSGAIKGRADTPFGIISVEDLHRLPKVCRYWRELALATPSLWTTVFQESENPNLRHSIYLPKDPTLKLTVDVNGFSHRISPKTRDLLLSNASRMRTLVLRCGAGLDAPREFLESFDASELEHCYILWLNLHARADPSMARFLPFFSGGGARLRTLCLHLVLALPTNEFSALSLLVLAMNGSRMAPPHWDAWDLLLFFSRCPSLEEVYVTDVYLPRHRAEGFSGVLEGFSPVSLPRLRYFAFTYSPNEEYPADSAAVCLLSHVAIPSFCHLYFKTLCEGKQLRTNKAILDSLLRHVPYKERTSRISISFPSALSTVLQLVLKEGSLRLDFYGDMVRSDMAGDSGYDIDLPVRIFLRAYPNLFLGTKELQVHYADDHLMGALDSSYFTTVVPNVEAIALVPSIASFAHSTYPALDTIWFSLEDAEDVAQLQDVLSRRAAQGCRIRRLILYVRDDDPYADLALECLLTHLAIPSYCHLYIDVRDQRGRLYTNKVILDNVLHHIPSKTRPSQISISVVERDRTAPQLVFPQGSIRLHFSGQRSYHEDTGEFELDLRNFLRAYPHLFLDTEEPRFQYTSDGVTTELLDSFLFTVVPNARAIAIFPDITWSPRVPGSAAGLRIFSLSSDSEWDSETSGPLPFPALDTLWMSLGTVEEESELEAVLSARALQGRRVRRLVLHIRHDDVVVDQSNPAEQIHRPNRGGQSSRLRGDYMTIMRCDFEDDSDPVIAILA</sequence>
<dbReference type="EMBL" id="ML145102">
    <property type="protein sequence ID" value="TBU60816.1"/>
    <property type="molecule type" value="Genomic_DNA"/>
</dbReference>
<protein>
    <recommendedName>
        <fullName evidence="1">F-box domain-containing protein</fullName>
    </recommendedName>
</protein>
<proteinExistence type="predicted"/>
<evidence type="ECO:0000313" key="2">
    <source>
        <dbReference type="EMBL" id="TBU60816.1"/>
    </source>
</evidence>
<accession>A0A4Q9Q1U6</accession>
<dbReference type="Gene3D" id="1.20.1280.50">
    <property type="match status" value="1"/>
</dbReference>
<dbReference type="InterPro" id="IPR036047">
    <property type="entry name" value="F-box-like_dom_sf"/>
</dbReference>
<dbReference type="Pfam" id="PF12937">
    <property type="entry name" value="F-box-like"/>
    <property type="match status" value="1"/>
</dbReference>
<dbReference type="InterPro" id="IPR001810">
    <property type="entry name" value="F-box_dom"/>
</dbReference>
<reference evidence="2 3" key="1">
    <citation type="submission" date="2019-01" db="EMBL/GenBank/DDBJ databases">
        <title>Draft genome sequences of three monokaryotic isolates of the white-rot basidiomycete fungus Dichomitus squalens.</title>
        <authorList>
            <consortium name="DOE Joint Genome Institute"/>
            <person name="Lopez S.C."/>
            <person name="Andreopoulos B."/>
            <person name="Pangilinan J."/>
            <person name="Lipzen A."/>
            <person name="Riley R."/>
            <person name="Ahrendt S."/>
            <person name="Ng V."/>
            <person name="Barry K."/>
            <person name="Daum C."/>
            <person name="Grigoriev I.V."/>
            <person name="Hilden K.S."/>
            <person name="Makela M.R."/>
            <person name="de Vries R.P."/>
        </authorList>
    </citation>
    <scope>NUCLEOTIDE SEQUENCE [LARGE SCALE GENOMIC DNA]</scope>
    <source>
        <strain evidence="2 3">CBS 464.89</strain>
    </source>
</reference>
<organism evidence="2 3">
    <name type="scientific">Dichomitus squalens</name>
    <dbReference type="NCBI Taxonomy" id="114155"/>
    <lineage>
        <taxon>Eukaryota</taxon>
        <taxon>Fungi</taxon>
        <taxon>Dikarya</taxon>
        <taxon>Basidiomycota</taxon>
        <taxon>Agaricomycotina</taxon>
        <taxon>Agaricomycetes</taxon>
        <taxon>Polyporales</taxon>
        <taxon>Polyporaceae</taxon>
        <taxon>Dichomitus</taxon>
    </lineage>
</organism>
<evidence type="ECO:0000313" key="3">
    <source>
        <dbReference type="Proteomes" id="UP000292082"/>
    </source>
</evidence>
<keyword evidence="3" id="KW-1185">Reference proteome</keyword>